<gene>
    <name evidence="2" type="ORF">UFOPK1395_00982</name>
</gene>
<feature type="compositionally biased region" description="Polar residues" evidence="1">
    <location>
        <begin position="147"/>
        <end position="159"/>
    </location>
</feature>
<reference evidence="2" key="1">
    <citation type="submission" date="2020-05" db="EMBL/GenBank/DDBJ databases">
        <authorList>
            <person name="Chiriac C."/>
            <person name="Salcher M."/>
            <person name="Ghai R."/>
            <person name="Kavagutti S V."/>
        </authorList>
    </citation>
    <scope>NUCLEOTIDE SEQUENCE</scope>
</reference>
<name>A0A6J6BLF6_9ZZZZ</name>
<dbReference type="AlphaFoldDB" id="A0A6J6BLF6"/>
<accession>A0A6J6BLF6</accession>
<feature type="region of interest" description="Disordered" evidence="1">
    <location>
        <begin position="134"/>
        <end position="159"/>
    </location>
</feature>
<organism evidence="2">
    <name type="scientific">freshwater metagenome</name>
    <dbReference type="NCBI Taxonomy" id="449393"/>
    <lineage>
        <taxon>unclassified sequences</taxon>
        <taxon>metagenomes</taxon>
        <taxon>ecological metagenomes</taxon>
    </lineage>
</organism>
<evidence type="ECO:0000313" key="2">
    <source>
        <dbReference type="EMBL" id="CAB4539786.1"/>
    </source>
</evidence>
<proteinExistence type="predicted"/>
<protein>
    <submittedName>
        <fullName evidence="2">Unannotated protein</fullName>
    </submittedName>
</protein>
<sequence length="190" mass="20181">MKTSGLAANFFANSKRIPGISGDPECVSRSMTISWGVITPIPTLSVTLSSARADSRCAGIALSELGVTCSHKSADRRIESTMSVDARTLPGLAIAKFVRRSKENSRTPLKPTFGAAANLDKRIGCKVTAARIDTRGRTKQARPIDRTNGTGTNNKVAKPNATVNPEITAVRPAVFIVCAIGSSLWPSSRR</sequence>
<evidence type="ECO:0000256" key="1">
    <source>
        <dbReference type="SAM" id="MobiDB-lite"/>
    </source>
</evidence>
<dbReference type="EMBL" id="CAEZSB010000116">
    <property type="protein sequence ID" value="CAB4539786.1"/>
    <property type="molecule type" value="Genomic_DNA"/>
</dbReference>